<dbReference type="PROSITE" id="PS51635">
    <property type="entry name" value="PNPLA"/>
    <property type="match status" value="1"/>
</dbReference>
<reference evidence="6 7" key="1">
    <citation type="submission" date="2016-05" db="EMBL/GenBank/DDBJ databases">
        <title>Complete Genome and Methylome Analysis of Psychrotrophic Bacterial Isolates from Antarctic Lake Untersee.</title>
        <authorList>
            <person name="Fomenkov A."/>
            <person name="Akimov V.N."/>
            <person name="Vasilyeva L.V."/>
            <person name="Andersen D."/>
            <person name="Vincze T."/>
            <person name="Roberts R.J."/>
        </authorList>
    </citation>
    <scope>NUCLEOTIDE SEQUENCE [LARGE SCALE GENOMIC DNA]</scope>
    <source>
        <strain evidence="6 7">U14-5</strain>
    </source>
</reference>
<dbReference type="AlphaFoldDB" id="A0A1L7AEH7"/>
<dbReference type="Proteomes" id="UP000185494">
    <property type="component" value="Chromosome 1"/>
</dbReference>
<gene>
    <name evidence="6" type="ORF">RGI145_08845</name>
</gene>
<dbReference type="InterPro" id="IPR050301">
    <property type="entry name" value="NTE"/>
</dbReference>
<keyword evidence="1 4" id="KW-0378">Hydrolase</keyword>
<dbReference type="Gene3D" id="3.40.1090.10">
    <property type="entry name" value="Cytosolic phospholipase A2 catalytic domain"/>
    <property type="match status" value="2"/>
</dbReference>
<feature type="short sequence motif" description="DGA/G" evidence="4">
    <location>
        <begin position="214"/>
        <end position="216"/>
    </location>
</feature>
<dbReference type="InterPro" id="IPR016035">
    <property type="entry name" value="Acyl_Trfase/lysoPLipase"/>
</dbReference>
<dbReference type="eggNOG" id="COG1752">
    <property type="taxonomic scope" value="Bacteria"/>
</dbReference>
<keyword evidence="2 4" id="KW-0442">Lipid degradation</keyword>
<protein>
    <recommendedName>
        <fullName evidence="5">PNPLA domain-containing protein</fullName>
    </recommendedName>
</protein>
<evidence type="ECO:0000259" key="5">
    <source>
        <dbReference type="PROSITE" id="PS51635"/>
    </source>
</evidence>
<accession>A0A1L7AEH7</accession>
<dbReference type="PANTHER" id="PTHR14226">
    <property type="entry name" value="NEUROPATHY TARGET ESTERASE/SWISS CHEESE D.MELANOGASTER"/>
    <property type="match status" value="1"/>
</dbReference>
<dbReference type="EMBL" id="CP015583">
    <property type="protein sequence ID" value="APT57188.1"/>
    <property type="molecule type" value="Genomic_DNA"/>
</dbReference>
<evidence type="ECO:0000313" key="6">
    <source>
        <dbReference type="EMBL" id="APT57188.1"/>
    </source>
</evidence>
<dbReference type="CDD" id="cd07209">
    <property type="entry name" value="Pat_hypo_Ecoli_Z1214_like"/>
    <property type="match status" value="1"/>
</dbReference>
<dbReference type="InterPro" id="IPR021095">
    <property type="entry name" value="DUF3734"/>
</dbReference>
<feature type="short sequence motif" description="GXSXG" evidence="4">
    <location>
        <begin position="56"/>
        <end position="60"/>
    </location>
</feature>
<dbReference type="Pfam" id="PF01734">
    <property type="entry name" value="Patatin"/>
    <property type="match status" value="1"/>
</dbReference>
<feature type="short sequence motif" description="GXGXXG" evidence="4">
    <location>
        <begin position="29"/>
        <end position="34"/>
    </location>
</feature>
<dbReference type="InterPro" id="IPR002641">
    <property type="entry name" value="PNPLA_dom"/>
</dbReference>
<organism evidence="6 7">
    <name type="scientific">Roseomonas gilardii</name>
    <dbReference type="NCBI Taxonomy" id="257708"/>
    <lineage>
        <taxon>Bacteria</taxon>
        <taxon>Pseudomonadati</taxon>
        <taxon>Pseudomonadota</taxon>
        <taxon>Alphaproteobacteria</taxon>
        <taxon>Acetobacterales</taxon>
        <taxon>Roseomonadaceae</taxon>
        <taxon>Roseomonas</taxon>
    </lineage>
</organism>
<dbReference type="PANTHER" id="PTHR14226:SF57">
    <property type="entry name" value="BLR7027 PROTEIN"/>
    <property type="match status" value="1"/>
</dbReference>
<dbReference type="GO" id="GO:0016042">
    <property type="term" value="P:lipid catabolic process"/>
    <property type="evidence" value="ECO:0007669"/>
    <property type="project" value="UniProtKB-UniRule"/>
</dbReference>
<dbReference type="RefSeq" id="WP_075798080.1">
    <property type="nucleotide sequence ID" value="NZ_CP015583.1"/>
</dbReference>
<evidence type="ECO:0000256" key="2">
    <source>
        <dbReference type="ARBA" id="ARBA00022963"/>
    </source>
</evidence>
<dbReference type="SUPFAM" id="SSF52151">
    <property type="entry name" value="FabD/lysophospholipase-like"/>
    <property type="match status" value="1"/>
</dbReference>
<sequence>MANPPVATTPVRVRPQNGPKPTVILALQGGGALGAYQVGAYQAMEEAGFAPDWVIGISIGAFNGALIASNEPAERLERLTEFWRTISRPDPLPRGRNPRLSDAFSYWEALLLGQPGFFTPRVPGPYLAPPGSEAALSFYDTAPLRRTLEGLIRFDRLGPEGGTRLSLGATDVEAGELVFFDSRESRITPEHVMASGALPPAFPPQRIGGRTYWDGGCVSNTPLEAILRGPPEGHCIVFVIDLWNHQGPVPDSMDGVQWRQKEIQYASRTCRGIRSLAARVDLCHARNLLREARPELAAQDQQPEEALARTSRMDILHVTYAPGSTAISGSDAEFSRASIRERHQAGHTELWAALRQAPWTRRKPAGLAAMLHEVCRGEVRTEAGPAANGLAPPPLAAPVA</sequence>
<keyword evidence="3 4" id="KW-0443">Lipid metabolism</keyword>
<dbReference type="STRING" id="257708.RGI145_08845"/>
<feature type="active site" description="Proton acceptor" evidence="4">
    <location>
        <position position="214"/>
    </location>
</feature>
<name>A0A1L7AEH7_9PROT</name>
<evidence type="ECO:0000256" key="1">
    <source>
        <dbReference type="ARBA" id="ARBA00022801"/>
    </source>
</evidence>
<evidence type="ECO:0000313" key="7">
    <source>
        <dbReference type="Proteomes" id="UP000185494"/>
    </source>
</evidence>
<dbReference type="Pfam" id="PF12536">
    <property type="entry name" value="DUF3734"/>
    <property type="match status" value="1"/>
</dbReference>
<dbReference type="GO" id="GO:0016787">
    <property type="term" value="F:hydrolase activity"/>
    <property type="evidence" value="ECO:0007669"/>
    <property type="project" value="UniProtKB-UniRule"/>
</dbReference>
<proteinExistence type="predicted"/>
<feature type="domain" description="PNPLA" evidence="5">
    <location>
        <begin position="25"/>
        <end position="227"/>
    </location>
</feature>
<feature type="active site" description="Nucleophile" evidence="4">
    <location>
        <position position="58"/>
    </location>
</feature>
<evidence type="ECO:0000256" key="3">
    <source>
        <dbReference type="ARBA" id="ARBA00023098"/>
    </source>
</evidence>
<dbReference type="KEGG" id="rgi:RGI145_08845"/>
<evidence type="ECO:0000256" key="4">
    <source>
        <dbReference type="PROSITE-ProRule" id="PRU01161"/>
    </source>
</evidence>